<protein>
    <recommendedName>
        <fullName evidence="2">GATA-type domain-containing protein</fullName>
    </recommendedName>
</protein>
<dbReference type="HOGENOM" id="CLU_1175965_0_0_1"/>
<dbReference type="SMART" id="SM00401">
    <property type="entry name" value="ZnF_GATA"/>
    <property type="match status" value="1"/>
</dbReference>
<dbReference type="Gene3D" id="3.30.50.10">
    <property type="entry name" value="Erythroid Transcription Factor GATA-1, subunit A"/>
    <property type="match status" value="1"/>
</dbReference>
<name>U9TFJ5_RHIID</name>
<dbReference type="VEuPathDB" id="FungiDB:RhiirFUN_006865"/>
<proteinExistence type="predicted"/>
<evidence type="ECO:0000256" key="1">
    <source>
        <dbReference type="PROSITE-ProRule" id="PRU00094"/>
    </source>
</evidence>
<dbReference type="Pfam" id="PF00320">
    <property type="entry name" value="GATA"/>
    <property type="match status" value="1"/>
</dbReference>
<dbReference type="AlphaFoldDB" id="U9TFJ5"/>
<dbReference type="GO" id="GO:0043565">
    <property type="term" value="F:sequence-specific DNA binding"/>
    <property type="evidence" value="ECO:0007669"/>
    <property type="project" value="InterPro"/>
</dbReference>
<dbReference type="GO" id="GO:0008270">
    <property type="term" value="F:zinc ion binding"/>
    <property type="evidence" value="ECO:0007669"/>
    <property type="project" value="UniProtKB-KW"/>
</dbReference>
<dbReference type="GO" id="GO:0006355">
    <property type="term" value="P:regulation of DNA-templated transcription"/>
    <property type="evidence" value="ECO:0007669"/>
    <property type="project" value="InterPro"/>
</dbReference>
<evidence type="ECO:0000313" key="3">
    <source>
        <dbReference type="EMBL" id="ESA06192.1"/>
    </source>
</evidence>
<dbReference type="EMBL" id="KI291942">
    <property type="protein sequence ID" value="ESA06192.1"/>
    <property type="molecule type" value="Genomic_DNA"/>
</dbReference>
<organism evidence="3">
    <name type="scientific">Rhizophagus irregularis (strain DAOM 181602 / DAOM 197198 / MUCL 43194)</name>
    <name type="common">Arbuscular mycorrhizal fungus</name>
    <name type="synonym">Glomus intraradices</name>
    <dbReference type="NCBI Taxonomy" id="747089"/>
    <lineage>
        <taxon>Eukaryota</taxon>
        <taxon>Fungi</taxon>
        <taxon>Fungi incertae sedis</taxon>
        <taxon>Mucoromycota</taxon>
        <taxon>Glomeromycotina</taxon>
        <taxon>Glomeromycetes</taxon>
        <taxon>Glomerales</taxon>
        <taxon>Glomeraceae</taxon>
        <taxon>Rhizophagus</taxon>
    </lineage>
</organism>
<keyword evidence="1" id="KW-0479">Metal-binding</keyword>
<gene>
    <name evidence="3" type="ORF">GLOINDRAFT_34497</name>
</gene>
<dbReference type="CDD" id="cd00202">
    <property type="entry name" value="ZnF_GATA"/>
    <property type="match status" value="1"/>
</dbReference>
<reference evidence="3" key="1">
    <citation type="submission" date="2013-07" db="EMBL/GenBank/DDBJ databases">
        <title>The genome of an arbuscular mycorrhizal fungus provides insights into the evolution of the oldest plant symbiosis.</title>
        <authorList>
            <consortium name="DOE Joint Genome Institute"/>
            <person name="Tisserant E."/>
            <person name="Malbreil M."/>
            <person name="Kuo A."/>
            <person name="Kohler A."/>
            <person name="Symeonidi A."/>
            <person name="Balestrini R."/>
            <person name="Charron P."/>
            <person name="Duensing N."/>
            <person name="Frei-dit-Frey N."/>
            <person name="Gianinazzi-Pearson V."/>
            <person name="Gilbert B."/>
            <person name="Handa Y."/>
            <person name="Hijri M."/>
            <person name="Kaul R."/>
            <person name="Kawaguchi M."/>
            <person name="Krajinski F."/>
            <person name="Lammers P."/>
            <person name="Lapierre D."/>
            <person name="Masclaux F.G."/>
            <person name="Murat C."/>
            <person name="Morin E."/>
            <person name="Ndikumana S."/>
            <person name="Pagni M."/>
            <person name="Petitpierre D."/>
            <person name="Requena N."/>
            <person name="Rosikiewicz P."/>
            <person name="Riley R."/>
            <person name="Saito K."/>
            <person name="San Clemente H."/>
            <person name="Shapiro H."/>
            <person name="van Tuinen D."/>
            <person name="Becard G."/>
            <person name="Bonfante P."/>
            <person name="Paszkowski U."/>
            <person name="Shachar-Hill Y."/>
            <person name="Young J.P."/>
            <person name="Sanders I.R."/>
            <person name="Henrissat B."/>
            <person name="Rensing S.A."/>
            <person name="Grigoriev I.V."/>
            <person name="Corradi N."/>
            <person name="Roux C."/>
            <person name="Martin F."/>
        </authorList>
    </citation>
    <scope>NUCLEOTIDE SEQUENCE</scope>
    <source>
        <strain evidence="3">DAOM 197198</strain>
    </source>
</reference>
<sequence>MCIQLLQHQQLESTSYTKYLTMITFLPTPILVSIESNGLKAGDEIIVVYKTKFFLPAYLTALLALKPFDHFDVFHVKSYLSPSSTQLRESSNLLDNHYTYETRATLINDVDHHEIGCYLIIIDNFERICGQFYVKSLSVVDDNPNPAVNPNITTTNRVKVKCTNCTIKKTPVWRFLEIGKVCNACYMYFKKNKRHRPFTTNKGKKLAAGSILFTITKMEISTKQRSANRVVIQIVQ</sequence>
<keyword evidence="1" id="KW-0863">Zinc-finger</keyword>
<dbReference type="SUPFAM" id="SSF57716">
    <property type="entry name" value="Glucocorticoid receptor-like (DNA-binding domain)"/>
    <property type="match status" value="1"/>
</dbReference>
<dbReference type="PROSITE" id="PS50114">
    <property type="entry name" value="GATA_ZN_FINGER_2"/>
    <property type="match status" value="1"/>
</dbReference>
<accession>U9TFJ5</accession>
<feature type="domain" description="GATA-type" evidence="2">
    <location>
        <begin position="156"/>
        <end position="209"/>
    </location>
</feature>
<evidence type="ECO:0000259" key="2">
    <source>
        <dbReference type="PROSITE" id="PS50114"/>
    </source>
</evidence>
<keyword evidence="1" id="KW-0862">Zinc</keyword>
<dbReference type="InterPro" id="IPR013088">
    <property type="entry name" value="Znf_NHR/GATA"/>
</dbReference>
<dbReference type="InterPro" id="IPR000679">
    <property type="entry name" value="Znf_GATA"/>
</dbReference>